<dbReference type="EMBL" id="PP511876">
    <property type="protein sequence ID" value="XCD08377.1"/>
    <property type="molecule type" value="Genomic_DNA"/>
</dbReference>
<proteinExistence type="predicted"/>
<organism evidence="1">
    <name type="scientific">Dulem virus 42</name>
    <dbReference type="NCBI Taxonomy" id="3145760"/>
    <lineage>
        <taxon>Viruses</taxon>
        <taxon>Duplodnaviria</taxon>
        <taxon>Heunggongvirae</taxon>
        <taxon>Uroviricota</taxon>
        <taxon>Caudoviricetes</taxon>
    </lineage>
</organism>
<protein>
    <submittedName>
        <fullName evidence="1">Uncharacterized protein</fullName>
    </submittedName>
</protein>
<accession>A0AAU8B7S6</accession>
<evidence type="ECO:0000313" key="1">
    <source>
        <dbReference type="EMBL" id="XCD08377.1"/>
    </source>
</evidence>
<sequence length="501" mass="56531">MLKDPNENVILNECVELLTHQYKYCFTVTDGDYKLLLCIRTFFSKEYAPFKYRIDSVEFEEAVSKVQHVDIVLTDADASVVNSSGTVETIGNVLFHTENVSVNSQGYFIESDTDQTLKSFDISGLDPDSQYNLYIYHKEEDHVYLKEGYTPVLTYIGDNPIWGKICWQDSDLEIYTDEEINTESLTAGDVKWYFSLNNSTHGLGVSGGIQYNIPETEVKNFYFEEVATAGNPSESYTAMHLCNDNPYIKLPNQYYNQNYDDYGMSSNVFPNDIFGDIDYSKLYYEDGGYVKTDADGNYLDRYGNSIMEDDNVYRTLFFKFYISSDGVEDTINAGVTVSNLFETYCSNPGALFLIAANVENGKIILTKSNATGAVLFTNQYDVDISYDTWYTFLLVVKHGTIVAMNVSKYEDYSPKLIKNLAGISSLPGTDSSKRIDVDKTTTMTVQYTCEFDEDVEDTGIAICPMATAYQYSDNDVIVGDANTSYDDNYIKVESGTHTQSV</sequence>
<reference evidence="1" key="1">
    <citation type="submission" date="2024-03" db="EMBL/GenBank/DDBJ databases">
        <title>Diverse circular DNA viruses in blood, oral, and fecal samples of captive lemurs.</title>
        <authorList>
            <person name="Paietta E.N."/>
            <person name="Kraberger S."/>
            <person name="Lund M.C."/>
            <person name="Custer J.M."/>
            <person name="Vargas K.M."/>
            <person name="Ehmke E.E."/>
            <person name="Yoder A.D."/>
            <person name="Varsani A."/>
        </authorList>
    </citation>
    <scope>NUCLEOTIDE SEQUENCE</scope>
    <source>
        <strain evidence="1">Duke_30FF_63</strain>
    </source>
</reference>
<name>A0AAU8B7S6_9CAUD</name>